<comment type="caution">
    <text evidence="13">The sequence shown here is derived from an EMBL/GenBank/DDBJ whole genome shotgun (WGS) entry which is preliminary data.</text>
</comment>
<reference evidence="13" key="1">
    <citation type="journal article" date="2022" name="DNA Res.">
        <title>Genome analysis of five recently described species of the CUG-Ser clade uncovers Candida theae as a new hybrid lineage with pathogenic potential in the Candida parapsilosis species complex.</title>
        <authorList>
            <person name="Mixao V."/>
            <person name="Del Olmo V."/>
            <person name="Hegedusova E."/>
            <person name="Saus E."/>
            <person name="Pryszcz L."/>
            <person name="Cillingova A."/>
            <person name="Nosek J."/>
            <person name="Gabaldon T."/>
        </authorList>
    </citation>
    <scope>NUCLEOTIDE SEQUENCE</scope>
    <source>
        <strain evidence="13">CBS 10844</strain>
    </source>
</reference>
<feature type="transmembrane region" description="Helical" evidence="10">
    <location>
        <begin position="531"/>
        <end position="551"/>
    </location>
</feature>
<comment type="subcellular location">
    <subcellularLocation>
        <location evidence="1">Membrane</location>
        <topology evidence="1">Single-pass type I membrane protein</topology>
    </subcellularLocation>
</comment>
<evidence type="ECO:0000256" key="2">
    <source>
        <dbReference type="ARBA" id="ARBA00022692"/>
    </source>
</evidence>
<evidence type="ECO:0000256" key="5">
    <source>
        <dbReference type="ARBA" id="ARBA00023136"/>
    </source>
</evidence>
<evidence type="ECO:0000256" key="3">
    <source>
        <dbReference type="ARBA" id="ARBA00022729"/>
    </source>
</evidence>
<dbReference type="AlphaFoldDB" id="A0AAI9WXY9"/>
<evidence type="ECO:0000313" key="14">
    <source>
        <dbReference type="Proteomes" id="UP001202479"/>
    </source>
</evidence>
<dbReference type="InterPro" id="IPR051008">
    <property type="entry name" value="Telomere_Capping_Maintenance"/>
</dbReference>
<accession>A0AAI9WXY9</accession>
<evidence type="ECO:0000313" key="13">
    <source>
        <dbReference type="EMBL" id="KAI3404275.2"/>
    </source>
</evidence>
<evidence type="ECO:0000256" key="4">
    <source>
        <dbReference type="ARBA" id="ARBA00022989"/>
    </source>
</evidence>
<evidence type="ECO:0000256" key="8">
    <source>
        <dbReference type="ARBA" id="ARBA00038159"/>
    </source>
</evidence>
<evidence type="ECO:0000256" key="7">
    <source>
        <dbReference type="ARBA" id="ARBA00037703"/>
    </source>
</evidence>
<keyword evidence="14" id="KW-1185">Reference proteome</keyword>
<organism evidence="13 14">
    <name type="scientific">Candida oxycetoniae</name>
    <dbReference type="NCBI Taxonomy" id="497107"/>
    <lineage>
        <taxon>Eukaryota</taxon>
        <taxon>Fungi</taxon>
        <taxon>Dikarya</taxon>
        <taxon>Ascomycota</taxon>
        <taxon>Saccharomycotina</taxon>
        <taxon>Pichiomycetes</taxon>
        <taxon>Debaryomycetaceae</taxon>
        <taxon>Candida/Lodderomyces clade</taxon>
        <taxon>Candida</taxon>
    </lineage>
</organism>
<keyword evidence="3 11" id="KW-0732">Signal</keyword>
<dbReference type="PANTHER" id="PTHR35518">
    <property type="entry name" value="MAINTENANCE OF TELOMOERE CAPPING"/>
    <property type="match status" value="1"/>
</dbReference>
<dbReference type="PANTHER" id="PTHR35518:SF2">
    <property type="entry name" value="MAINTENANCE OF TELOMERE CAPPING PROTEIN 6"/>
    <property type="match status" value="1"/>
</dbReference>
<feature type="domain" description="MTC6 partial TIM-barrel" evidence="12">
    <location>
        <begin position="30"/>
        <end position="369"/>
    </location>
</feature>
<keyword evidence="2 10" id="KW-0812">Transmembrane</keyword>
<comment type="function">
    <text evidence="7">May be involved in telomere capping.</text>
</comment>
<evidence type="ECO:0000256" key="10">
    <source>
        <dbReference type="SAM" id="Phobius"/>
    </source>
</evidence>
<feature type="chain" id="PRO_5042487623" description="Maintenance of telomere capping protein 6" evidence="11">
    <location>
        <begin position="21"/>
        <end position="586"/>
    </location>
</feature>
<proteinExistence type="inferred from homology"/>
<gene>
    <name evidence="13" type="ORF">KGF56_002914</name>
</gene>
<dbReference type="EMBL" id="JAHUZD010000105">
    <property type="protein sequence ID" value="KAI3404275.2"/>
    <property type="molecule type" value="Genomic_DNA"/>
</dbReference>
<protein>
    <recommendedName>
        <fullName evidence="9">Maintenance of telomere capping protein 6</fullName>
    </recommendedName>
</protein>
<sequence length="586" mass="66786">MQVYIKFLLILSFALNLAFCDLSPQETSTTNRSLDIAYRAQRDVSRPIPIDQQSSPGFSLNSLFENKGYTMESVSNLTELLQLGARTISIDLYWNEFTSIWQLCPAPFPKNMTYDMNNVMNLTWENKTYTCQVGLTTNNIMSSLYNFISSTNTKFDANFFHLILNLKSIHYEKSNRTMALENIYFPNSEINLMGNSTLGDILAPISSYIFTPEVLASYRERKSAEVDNSESQVFYAQSNFTMPSLNTVLFGEYKRLLVNVLSNELVDSRRVYKTNSQDEKTIFLKGTLPSTVFSSAEADAFCAKVLPDHNSRSVIPFNDTISFYNNISLSTHFRYVIDSDAKPFALEDLSRYVRCGLSPILNAKSYHTTEETLLDVEHVYRDFASYFFWSWKSGEPRISSESTDLSRSSSDGSNVAYKCVVLNVEGWDVADCYTEYQIACQNQTGPNDWYIPPHNRKNYFEIDKDDCPPGYSLGVPRSSFEMAALYSAILDHDATIPVWIDLNDITVSSCFVSGGPYAQCPYQRTVTTTKFARMIAPSSIVSLVILILIFLEKILRKNTLQTNRKKYWKKVIAEHYSKHEYEGVPS</sequence>
<dbReference type="RefSeq" id="XP_049180020.1">
    <property type="nucleotide sequence ID" value="XM_049324193.1"/>
</dbReference>
<evidence type="ECO:0000256" key="11">
    <source>
        <dbReference type="SAM" id="SignalP"/>
    </source>
</evidence>
<dbReference type="Proteomes" id="UP001202479">
    <property type="component" value="Unassembled WGS sequence"/>
</dbReference>
<name>A0AAI9WXY9_9ASCO</name>
<dbReference type="GeneID" id="73380531"/>
<dbReference type="GO" id="GO:0016020">
    <property type="term" value="C:membrane"/>
    <property type="evidence" value="ECO:0007669"/>
    <property type="project" value="UniProtKB-SubCell"/>
</dbReference>
<feature type="signal peptide" evidence="11">
    <location>
        <begin position="1"/>
        <end position="20"/>
    </location>
</feature>
<keyword evidence="5 10" id="KW-0472">Membrane</keyword>
<dbReference type="InterPro" id="IPR057530">
    <property type="entry name" value="TIM-barrel_MTC6"/>
</dbReference>
<keyword evidence="6" id="KW-0325">Glycoprotein</keyword>
<evidence type="ECO:0000256" key="1">
    <source>
        <dbReference type="ARBA" id="ARBA00004479"/>
    </source>
</evidence>
<keyword evidence="4 10" id="KW-1133">Transmembrane helix</keyword>
<evidence type="ECO:0000259" key="12">
    <source>
        <dbReference type="Pfam" id="PF25506"/>
    </source>
</evidence>
<evidence type="ECO:0000256" key="6">
    <source>
        <dbReference type="ARBA" id="ARBA00023180"/>
    </source>
</evidence>
<evidence type="ECO:0000256" key="9">
    <source>
        <dbReference type="ARBA" id="ARBA00039865"/>
    </source>
</evidence>
<dbReference type="Pfam" id="PF25506">
    <property type="entry name" value="TIM-barrel_MTC6"/>
    <property type="match status" value="1"/>
</dbReference>
<comment type="similarity">
    <text evidence="8">Belongs to the MTC6 family.</text>
</comment>